<dbReference type="Proteomes" id="UP001152747">
    <property type="component" value="Unassembled WGS sequence"/>
</dbReference>
<dbReference type="InterPro" id="IPR036770">
    <property type="entry name" value="Ankyrin_rpt-contain_sf"/>
</dbReference>
<dbReference type="GO" id="GO:0005737">
    <property type="term" value="C:cytoplasm"/>
    <property type="evidence" value="ECO:0007669"/>
    <property type="project" value="TreeGrafter"/>
</dbReference>
<dbReference type="InterPro" id="IPR011015">
    <property type="entry name" value="LEM/LEM-like_dom_sf"/>
</dbReference>
<dbReference type="GO" id="GO:0005654">
    <property type="term" value="C:nucleoplasm"/>
    <property type="evidence" value="ECO:0007669"/>
    <property type="project" value="TreeGrafter"/>
</dbReference>
<dbReference type="GO" id="GO:0000712">
    <property type="term" value="P:resolution of meiotic recombination intermediates"/>
    <property type="evidence" value="ECO:0007669"/>
    <property type="project" value="TreeGrafter"/>
</dbReference>
<evidence type="ECO:0000313" key="4">
    <source>
        <dbReference type="EMBL" id="CAI5438709.1"/>
    </source>
</evidence>
<dbReference type="OrthoDB" id="1601181at2759"/>
<dbReference type="PROSITE" id="PS50088">
    <property type="entry name" value="ANK_REPEAT"/>
    <property type="match status" value="1"/>
</dbReference>
<dbReference type="Gene3D" id="1.25.40.20">
    <property type="entry name" value="Ankyrin repeat-containing domain"/>
    <property type="match status" value="1"/>
</dbReference>
<dbReference type="PANTHER" id="PTHR46427:SF1">
    <property type="entry name" value="ANKYRIN REPEAT AND LEM DOMAIN-CONTAINING PROTEIN 1"/>
    <property type="match status" value="1"/>
</dbReference>
<dbReference type="AlphaFoldDB" id="A0A9P1I6U6"/>
<gene>
    <name evidence="4" type="ORF">CAMP_LOCUS1346</name>
</gene>
<evidence type="ECO:0000256" key="1">
    <source>
        <dbReference type="PROSITE-ProRule" id="PRU00023"/>
    </source>
</evidence>
<feature type="region of interest" description="Disordered" evidence="2">
    <location>
        <begin position="199"/>
        <end position="296"/>
    </location>
</feature>
<dbReference type="SMART" id="SM00248">
    <property type="entry name" value="ANK"/>
    <property type="match status" value="2"/>
</dbReference>
<proteinExistence type="predicted"/>
<reference evidence="4" key="1">
    <citation type="submission" date="2022-11" db="EMBL/GenBank/DDBJ databases">
        <authorList>
            <person name="Kikuchi T."/>
        </authorList>
    </citation>
    <scope>NUCLEOTIDE SEQUENCE</scope>
    <source>
        <strain evidence="4">PS1010</strain>
    </source>
</reference>
<keyword evidence="5" id="KW-1185">Reference proteome</keyword>
<dbReference type="Gene3D" id="1.10.720.40">
    <property type="match status" value="1"/>
</dbReference>
<feature type="compositionally biased region" description="Polar residues" evidence="2">
    <location>
        <begin position="208"/>
        <end position="235"/>
    </location>
</feature>
<feature type="compositionally biased region" description="Basic residues" evidence="2">
    <location>
        <begin position="283"/>
        <end position="292"/>
    </location>
</feature>
<name>A0A9P1I6U6_9PELO</name>
<sequence>MAVKKKETLHYLAMSSSTTAVDAARCLLENGANVSSIDKDGLTPLHYACAHDNVAMCQLLLTFGADPRFCDKLGRTPISVAKGNTLRFLRRFQKRDNNQRVGIFRRFFACHNPPNDTFFIRRPNGRSEIGGGRNENIEQDNSFNRGNAISRSYRQAKKKIRATLGVFTRRNSSVELQDTVMTSEGIRTINTPTRIEKRAKLTKKKSLSLDNLNTPKVTNNNINQRQKVAANTGSTQRKRSRSQDETWKTPRRKQVTPTAPPIEMYKSTSEEEEDDDKNGEKRILKKQKRKTSGHNTTAYFTADESLELIIESKMSKMTISEPNTPTYVDDGEMRKIKRMRDAELRKELKKYGISPAGQFDIRTRRLYEKKLLSEKTRIFERGYSPDQDISKIKYSPQLELVLKNGVIPDHFIARTRKYDEKIREEFSVDGFGYTAFCYLILDPRITGDNARKIDHWLILLMHGMREKEKPETLKTNEKLRKIDELWSLGLAIPRHEISHGISDEEAYVREACIIEAIKLNNLSNKKAGEFHGVSKNWDNITRSEYGVFLLNTALSTLKAEGFRYVSENKLPEQLYPYVNNNRRTPRTPK</sequence>
<dbReference type="PANTHER" id="PTHR46427">
    <property type="entry name" value="ANKYRIN REPEAT AND LEM DOMAIN-CONTAINING PROTEIN 1"/>
    <property type="match status" value="1"/>
</dbReference>
<dbReference type="InterPro" id="IPR003887">
    <property type="entry name" value="LEM_dom"/>
</dbReference>
<dbReference type="Pfam" id="PF22945">
    <property type="entry name" value="LEM-3_GIY-YIG"/>
    <property type="match status" value="1"/>
</dbReference>
<feature type="repeat" description="ANK" evidence="1">
    <location>
        <begin position="40"/>
        <end position="72"/>
    </location>
</feature>
<dbReference type="GO" id="GO:0004520">
    <property type="term" value="F:DNA endonuclease activity"/>
    <property type="evidence" value="ECO:0007669"/>
    <property type="project" value="TreeGrafter"/>
</dbReference>
<dbReference type="PROSITE" id="PS50297">
    <property type="entry name" value="ANK_REP_REGION"/>
    <property type="match status" value="1"/>
</dbReference>
<dbReference type="Pfam" id="PF03020">
    <property type="entry name" value="LEM"/>
    <property type="match status" value="1"/>
</dbReference>
<dbReference type="SUPFAM" id="SSF63451">
    <property type="entry name" value="LEM domain"/>
    <property type="match status" value="1"/>
</dbReference>
<feature type="domain" description="LEM" evidence="3">
    <location>
        <begin position="333"/>
        <end position="378"/>
    </location>
</feature>
<dbReference type="Pfam" id="PF12796">
    <property type="entry name" value="Ank_2"/>
    <property type="match status" value="1"/>
</dbReference>
<dbReference type="InterPro" id="IPR034998">
    <property type="entry name" value="ANKLE1"/>
</dbReference>
<dbReference type="SUPFAM" id="SSF48403">
    <property type="entry name" value="Ankyrin repeat"/>
    <property type="match status" value="1"/>
</dbReference>
<dbReference type="GO" id="GO:0000724">
    <property type="term" value="P:double-strand break repair via homologous recombination"/>
    <property type="evidence" value="ECO:0007669"/>
    <property type="project" value="TreeGrafter"/>
</dbReference>
<protein>
    <recommendedName>
        <fullName evidence="3">LEM domain-containing protein</fullName>
    </recommendedName>
</protein>
<comment type="caution">
    <text evidence="4">The sequence shown here is derived from an EMBL/GenBank/DDBJ whole genome shotgun (WGS) entry which is preliminary data.</text>
</comment>
<dbReference type="InterPro" id="IPR002110">
    <property type="entry name" value="Ankyrin_rpt"/>
</dbReference>
<dbReference type="SMART" id="SM00540">
    <property type="entry name" value="LEM"/>
    <property type="match status" value="1"/>
</dbReference>
<accession>A0A9P1I6U6</accession>
<organism evidence="4 5">
    <name type="scientific">Caenorhabditis angaria</name>
    <dbReference type="NCBI Taxonomy" id="860376"/>
    <lineage>
        <taxon>Eukaryota</taxon>
        <taxon>Metazoa</taxon>
        <taxon>Ecdysozoa</taxon>
        <taxon>Nematoda</taxon>
        <taxon>Chromadorea</taxon>
        <taxon>Rhabditida</taxon>
        <taxon>Rhabditina</taxon>
        <taxon>Rhabditomorpha</taxon>
        <taxon>Rhabditoidea</taxon>
        <taxon>Rhabditidae</taxon>
        <taxon>Peloderinae</taxon>
        <taxon>Caenorhabditis</taxon>
    </lineage>
</organism>
<evidence type="ECO:0000256" key="2">
    <source>
        <dbReference type="SAM" id="MobiDB-lite"/>
    </source>
</evidence>
<dbReference type="EMBL" id="CANHGI010000001">
    <property type="protein sequence ID" value="CAI5438709.1"/>
    <property type="molecule type" value="Genomic_DNA"/>
</dbReference>
<evidence type="ECO:0000313" key="5">
    <source>
        <dbReference type="Proteomes" id="UP001152747"/>
    </source>
</evidence>
<dbReference type="PROSITE" id="PS50954">
    <property type="entry name" value="LEM"/>
    <property type="match status" value="1"/>
</dbReference>
<evidence type="ECO:0000259" key="3">
    <source>
        <dbReference type="PROSITE" id="PS50954"/>
    </source>
</evidence>
<keyword evidence="1" id="KW-0040">ANK repeat</keyword>